<dbReference type="SUPFAM" id="SSF90229">
    <property type="entry name" value="CCCH zinc finger"/>
    <property type="match status" value="1"/>
</dbReference>
<name>A0A6N2L1V2_SALVM</name>
<feature type="region of interest" description="Disordered" evidence="5">
    <location>
        <begin position="1"/>
        <end position="50"/>
    </location>
</feature>
<dbReference type="InterPro" id="IPR045850">
    <property type="entry name" value="TRM2_met"/>
</dbReference>
<dbReference type="EMBL" id="CAADRP010001079">
    <property type="protein sequence ID" value="VFU34844.1"/>
    <property type="molecule type" value="Genomic_DNA"/>
</dbReference>
<feature type="zinc finger region" description="C3H1-type" evidence="4">
    <location>
        <begin position="49"/>
        <end position="79"/>
    </location>
</feature>
<gene>
    <name evidence="7" type="ORF">SVIM_LOCUS170212</name>
</gene>
<dbReference type="InterPro" id="IPR012677">
    <property type="entry name" value="Nucleotide-bd_a/b_plait_sf"/>
</dbReference>
<dbReference type="GO" id="GO:0008270">
    <property type="term" value="F:zinc ion binding"/>
    <property type="evidence" value="ECO:0007669"/>
    <property type="project" value="UniProtKB-KW"/>
</dbReference>
<evidence type="ECO:0000256" key="2">
    <source>
        <dbReference type="ARBA" id="ARBA00022771"/>
    </source>
</evidence>
<dbReference type="Pfam" id="PF00642">
    <property type="entry name" value="zf-CCCH"/>
    <property type="match status" value="1"/>
</dbReference>
<dbReference type="SUPFAM" id="SSF54928">
    <property type="entry name" value="RNA-binding domain, RBD"/>
    <property type="match status" value="1"/>
</dbReference>
<protein>
    <recommendedName>
        <fullName evidence="6">C3H1-type domain-containing protein</fullName>
    </recommendedName>
</protein>
<evidence type="ECO:0000259" key="6">
    <source>
        <dbReference type="PROSITE" id="PS50103"/>
    </source>
</evidence>
<evidence type="ECO:0000256" key="5">
    <source>
        <dbReference type="SAM" id="MobiDB-lite"/>
    </source>
</evidence>
<organism evidence="7">
    <name type="scientific">Salix viminalis</name>
    <name type="common">Common osier</name>
    <name type="synonym">Basket willow</name>
    <dbReference type="NCBI Taxonomy" id="40686"/>
    <lineage>
        <taxon>Eukaryota</taxon>
        <taxon>Viridiplantae</taxon>
        <taxon>Streptophyta</taxon>
        <taxon>Embryophyta</taxon>
        <taxon>Tracheophyta</taxon>
        <taxon>Spermatophyta</taxon>
        <taxon>Magnoliopsida</taxon>
        <taxon>eudicotyledons</taxon>
        <taxon>Gunneridae</taxon>
        <taxon>Pentapetalae</taxon>
        <taxon>rosids</taxon>
        <taxon>fabids</taxon>
        <taxon>Malpighiales</taxon>
        <taxon>Salicaceae</taxon>
        <taxon>Saliceae</taxon>
        <taxon>Salix</taxon>
    </lineage>
</organism>
<dbReference type="GO" id="GO:0003723">
    <property type="term" value="F:RNA binding"/>
    <property type="evidence" value="ECO:0007669"/>
    <property type="project" value="TreeGrafter"/>
</dbReference>
<sequence>MTDQDSPIPPEQQTQPSSNQDDIATTTGEKRKRENTTTTTEADPSHSPFYKTSLCSYFRRTMGASCSHGSACKYAHGEEELRPRPDNTWDPTSERAKKAIKLDTTNNNDSKEEDEEIMMTDIAADGDGDGDCLDAGLSKCLVHLPRKWQSDHLRKFLSDQGILFKSAKKKKGMSVGFVSFEDAEQLKKAIEEDLLETRI</sequence>
<dbReference type="PANTHER" id="PTHR45904:SF2">
    <property type="entry name" value="TRNA (URACIL-5-)-METHYLTRANSFERASE HOMOLOG A"/>
    <property type="match status" value="1"/>
</dbReference>
<dbReference type="AlphaFoldDB" id="A0A6N2L1V2"/>
<reference evidence="7" key="1">
    <citation type="submission" date="2019-03" db="EMBL/GenBank/DDBJ databases">
        <authorList>
            <person name="Mank J."/>
            <person name="Almeida P."/>
        </authorList>
    </citation>
    <scope>NUCLEOTIDE SEQUENCE</scope>
    <source>
        <strain evidence="7">78183</strain>
    </source>
</reference>
<feature type="domain" description="C3H1-type" evidence="6">
    <location>
        <begin position="49"/>
        <end position="79"/>
    </location>
</feature>
<dbReference type="Gene3D" id="3.30.70.330">
    <property type="match status" value="1"/>
</dbReference>
<keyword evidence="1 4" id="KW-0479">Metal-binding</keyword>
<dbReference type="InterPro" id="IPR035979">
    <property type="entry name" value="RBD_domain_sf"/>
</dbReference>
<dbReference type="SMART" id="SM00356">
    <property type="entry name" value="ZnF_C3H1"/>
    <property type="match status" value="1"/>
</dbReference>
<evidence type="ECO:0000256" key="4">
    <source>
        <dbReference type="PROSITE-ProRule" id="PRU00723"/>
    </source>
</evidence>
<keyword evidence="2 4" id="KW-0863">Zinc-finger</keyword>
<dbReference type="Gene3D" id="4.10.1000.10">
    <property type="entry name" value="Zinc finger, CCCH-type"/>
    <property type="match status" value="1"/>
</dbReference>
<dbReference type="InterPro" id="IPR000571">
    <property type="entry name" value="Znf_CCCH"/>
</dbReference>
<evidence type="ECO:0000313" key="7">
    <source>
        <dbReference type="EMBL" id="VFU34844.1"/>
    </source>
</evidence>
<accession>A0A6N2L1V2</accession>
<dbReference type="InterPro" id="IPR036855">
    <property type="entry name" value="Znf_CCCH_sf"/>
</dbReference>
<dbReference type="PANTHER" id="PTHR45904">
    <property type="entry name" value="TRNA (URACIL-5-)-METHYLTRANSFERASE"/>
    <property type="match status" value="1"/>
</dbReference>
<evidence type="ECO:0000256" key="3">
    <source>
        <dbReference type="ARBA" id="ARBA00022833"/>
    </source>
</evidence>
<dbReference type="PROSITE" id="PS50103">
    <property type="entry name" value="ZF_C3H1"/>
    <property type="match status" value="1"/>
</dbReference>
<proteinExistence type="predicted"/>
<evidence type="ECO:0000256" key="1">
    <source>
        <dbReference type="ARBA" id="ARBA00022723"/>
    </source>
</evidence>
<feature type="compositionally biased region" description="Polar residues" evidence="5">
    <location>
        <begin position="1"/>
        <end position="24"/>
    </location>
</feature>
<keyword evidence="3 4" id="KW-0862">Zinc</keyword>